<keyword evidence="2" id="KW-1185">Reference proteome</keyword>
<dbReference type="EMBL" id="JACHIH010000008">
    <property type="protein sequence ID" value="MBB5047027.1"/>
    <property type="molecule type" value="Genomic_DNA"/>
</dbReference>
<dbReference type="Proteomes" id="UP000542353">
    <property type="component" value="Unassembled WGS sequence"/>
</dbReference>
<name>A0A7W8DYP7_9BRAD</name>
<dbReference type="AlphaFoldDB" id="A0A7W8DYP7"/>
<evidence type="ECO:0000313" key="1">
    <source>
        <dbReference type="EMBL" id="MBB5047027.1"/>
    </source>
</evidence>
<protein>
    <submittedName>
        <fullName evidence="1">Uncharacterized protein</fullName>
    </submittedName>
</protein>
<organism evidence="1 2">
    <name type="scientific">Rhodopseudomonas rhenobacensis</name>
    <dbReference type="NCBI Taxonomy" id="87461"/>
    <lineage>
        <taxon>Bacteria</taxon>
        <taxon>Pseudomonadati</taxon>
        <taxon>Pseudomonadota</taxon>
        <taxon>Alphaproteobacteria</taxon>
        <taxon>Hyphomicrobiales</taxon>
        <taxon>Nitrobacteraceae</taxon>
        <taxon>Rhodopseudomonas</taxon>
    </lineage>
</organism>
<evidence type="ECO:0000313" key="2">
    <source>
        <dbReference type="Proteomes" id="UP000542353"/>
    </source>
</evidence>
<proteinExistence type="predicted"/>
<sequence>MVAIPVAMLAFLTAAGVSGGFVLRTSAPIHVAAVN</sequence>
<gene>
    <name evidence="1" type="ORF">HNR60_001779</name>
</gene>
<reference evidence="1 2" key="1">
    <citation type="submission" date="2020-08" db="EMBL/GenBank/DDBJ databases">
        <title>Genomic Encyclopedia of Type Strains, Phase IV (KMG-IV): sequencing the most valuable type-strain genomes for metagenomic binning, comparative biology and taxonomic classification.</title>
        <authorList>
            <person name="Goeker M."/>
        </authorList>
    </citation>
    <scope>NUCLEOTIDE SEQUENCE [LARGE SCALE GENOMIC DNA]</scope>
    <source>
        <strain evidence="1 2">DSM 12706</strain>
    </source>
</reference>
<comment type="caution">
    <text evidence="1">The sequence shown here is derived from an EMBL/GenBank/DDBJ whole genome shotgun (WGS) entry which is preliminary data.</text>
</comment>
<accession>A0A7W8DYP7</accession>